<dbReference type="KEGG" id="npv:OHM77_12435"/>
<dbReference type="EMBL" id="CP107246">
    <property type="protein sequence ID" value="WIM05474.1"/>
    <property type="molecule type" value="Genomic_DNA"/>
</dbReference>
<dbReference type="InterPro" id="IPR036291">
    <property type="entry name" value="NAD(P)-bd_dom_sf"/>
</dbReference>
<dbReference type="AlphaFoldDB" id="A0AA49IYB6"/>
<proteinExistence type="inferred from homology"/>
<evidence type="ECO:0000256" key="2">
    <source>
        <dbReference type="ARBA" id="ARBA00007637"/>
    </source>
</evidence>
<dbReference type="InterPro" id="IPR001509">
    <property type="entry name" value="Epimerase_deHydtase"/>
</dbReference>
<comment type="pathway">
    <text evidence="1">Bacterial outer membrane biogenesis; LPS O-antigen biosynthesis.</text>
</comment>
<evidence type="ECO:0000313" key="4">
    <source>
        <dbReference type="EMBL" id="WIM05474.1"/>
    </source>
</evidence>
<name>A0AA49IYB6_9PROT</name>
<dbReference type="Pfam" id="PF01370">
    <property type="entry name" value="Epimerase"/>
    <property type="match status" value="1"/>
</dbReference>
<dbReference type="Proteomes" id="UP001234916">
    <property type="component" value="Chromosome"/>
</dbReference>
<organism evidence="4">
    <name type="scientific">Candidatus Nitricoxidivorans perseverans</name>
    <dbReference type="NCBI Taxonomy" id="2975601"/>
    <lineage>
        <taxon>Bacteria</taxon>
        <taxon>Pseudomonadati</taxon>
        <taxon>Pseudomonadota</taxon>
        <taxon>Betaproteobacteria</taxon>
        <taxon>Nitrosomonadales</taxon>
        <taxon>Sterolibacteriaceae</taxon>
        <taxon>Candidatus Nitricoxidivorans</taxon>
    </lineage>
</organism>
<feature type="domain" description="NAD-dependent epimerase/dehydratase" evidence="3">
    <location>
        <begin position="5"/>
        <end position="226"/>
    </location>
</feature>
<reference evidence="4" key="1">
    <citation type="journal article" date="2023" name="Nat. Microbiol.">
        <title>Enrichment and characterization of a nitric oxide-reducing microbial community in a continuous bioreactor.</title>
        <authorList>
            <person name="Garrido-Amador P."/>
            <person name="Stortenbeker N."/>
            <person name="Wessels H.J.C.T."/>
            <person name="Speth D.R."/>
            <person name="Garcia-Heredia I."/>
            <person name="Kartal B."/>
        </authorList>
    </citation>
    <scope>NUCLEOTIDE SEQUENCE</scope>
    <source>
        <strain evidence="4">MAG1</strain>
    </source>
</reference>
<gene>
    <name evidence="4" type="ORF">OHM77_12435</name>
</gene>
<dbReference type="Gene3D" id="3.40.50.720">
    <property type="entry name" value="NAD(P)-binding Rossmann-like Domain"/>
    <property type="match status" value="1"/>
</dbReference>
<protein>
    <submittedName>
        <fullName evidence="4">NAD-dependent epimerase/dehydratase family protein</fullName>
    </submittedName>
</protein>
<dbReference type="PANTHER" id="PTHR43000">
    <property type="entry name" value="DTDP-D-GLUCOSE 4,6-DEHYDRATASE-RELATED"/>
    <property type="match status" value="1"/>
</dbReference>
<sequence>MIDAIAVVGASGFVGRCLLEALPAFGAPVLALARREPSRPLPGVNAVVGRFESPGDFLPWLRRSRLVVHAASMSTPGSTAGNPLAELHGNLAPTLALLEALQAAPECGLLYLSSGGTLYGDTGPTPASEQGALRPKSYHGAGKAAAEHFIRAWSSQFGGRAVILRPSNLYGPGQTLRNGFGIVPTAFEKILRREPLTIWGDGSSIRDYLYIGDFIDLCLSVIRAPMPAGAEPLNAASGRGVSLNDLLREIETVTGGTLIRKYDATRPGDVGRVVLDNRKAQRIYGWRPATTLAEGLARSWDWYASSRA</sequence>
<evidence type="ECO:0000259" key="3">
    <source>
        <dbReference type="Pfam" id="PF01370"/>
    </source>
</evidence>
<comment type="similarity">
    <text evidence="2">Belongs to the NAD(P)-dependent epimerase/dehydratase family.</text>
</comment>
<evidence type="ECO:0000256" key="1">
    <source>
        <dbReference type="ARBA" id="ARBA00005125"/>
    </source>
</evidence>
<accession>A0AA49IYB6</accession>
<dbReference type="SUPFAM" id="SSF51735">
    <property type="entry name" value="NAD(P)-binding Rossmann-fold domains"/>
    <property type="match status" value="1"/>
</dbReference>